<reference evidence="1 2" key="1">
    <citation type="submission" date="2020-02" db="EMBL/GenBank/DDBJ databases">
        <authorList>
            <person name="Ferguson B K."/>
        </authorList>
    </citation>
    <scope>NUCLEOTIDE SEQUENCE [LARGE SCALE GENOMIC DNA]</scope>
</reference>
<name>A0A6H5GUX9_9HEMI</name>
<dbReference type="AlphaFoldDB" id="A0A6H5GUX9"/>
<evidence type="ECO:0000313" key="2">
    <source>
        <dbReference type="Proteomes" id="UP000479000"/>
    </source>
</evidence>
<protein>
    <submittedName>
        <fullName evidence="1">Uncharacterized protein</fullName>
    </submittedName>
</protein>
<proteinExistence type="predicted"/>
<organism evidence="1 2">
    <name type="scientific">Nesidiocoris tenuis</name>
    <dbReference type="NCBI Taxonomy" id="355587"/>
    <lineage>
        <taxon>Eukaryota</taxon>
        <taxon>Metazoa</taxon>
        <taxon>Ecdysozoa</taxon>
        <taxon>Arthropoda</taxon>
        <taxon>Hexapoda</taxon>
        <taxon>Insecta</taxon>
        <taxon>Pterygota</taxon>
        <taxon>Neoptera</taxon>
        <taxon>Paraneoptera</taxon>
        <taxon>Hemiptera</taxon>
        <taxon>Heteroptera</taxon>
        <taxon>Panheteroptera</taxon>
        <taxon>Cimicomorpha</taxon>
        <taxon>Miridae</taxon>
        <taxon>Dicyphina</taxon>
        <taxon>Nesidiocoris</taxon>
    </lineage>
</organism>
<gene>
    <name evidence="1" type="ORF">NTEN_LOCUS12145</name>
</gene>
<dbReference type="Proteomes" id="UP000479000">
    <property type="component" value="Unassembled WGS sequence"/>
</dbReference>
<accession>A0A6H5GUX9</accession>
<dbReference type="EMBL" id="CADCXU010018164">
    <property type="protein sequence ID" value="CAB0006668.1"/>
    <property type="molecule type" value="Genomic_DNA"/>
</dbReference>
<evidence type="ECO:0000313" key="1">
    <source>
        <dbReference type="EMBL" id="CAB0006668.1"/>
    </source>
</evidence>
<keyword evidence="2" id="KW-1185">Reference proteome</keyword>
<sequence length="77" mass="8854">MNFQKYESEQKAESAFYRHHVQVNIASIRIGATAAGAGNRTALMAILCRLVEYYCPSPPTVQGIRNWRQERSIRRLE</sequence>